<dbReference type="Gene3D" id="3.40.1190.20">
    <property type="match status" value="1"/>
</dbReference>
<dbReference type="Pfam" id="PF00294">
    <property type="entry name" value="PfkB"/>
    <property type="match status" value="1"/>
</dbReference>
<organism evidence="4 5">
    <name type="scientific">Candidatus Taylorbacteria bacterium RIFCSPHIGHO2_02_FULL_44_12</name>
    <dbReference type="NCBI Taxonomy" id="1802308"/>
    <lineage>
        <taxon>Bacteria</taxon>
        <taxon>Candidatus Tayloriibacteriota</taxon>
    </lineage>
</organism>
<protein>
    <recommendedName>
        <fullName evidence="3">Carbohydrate kinase PfkB domain-containing protein</fullName>
    </recommendedName>
</protein>
<gene>
    <name evidence="4" type="ORF">A3D50_00225</name>
</gene>
<evidence type="ECO:0000313" key="4">
    <source>
        <dbReference type="EMBL" id="OHA23895.1"/>
    </source>
</evidence>
<evidence type="ECO:0000259" key="3">
    <source>
        <dbReference type="Pfam" id="PF00294"/>
    </source>
</evidence>
<dbReference type="SUPFAM" id="SSF53613">
    <property type="entry name" value="Ribokinase-like"/>
    <property type="match status" value="1"/>
</dbReference>
<accession>A0A1G2MJ04</accession>
<dbReference type="Proteomes" id="UP000178413">
    <property type="component" value="Unassembled WGS sequence"/>
</dbReference>
<reference evidence="4 5" key="1">
    <citation type="journal article" date="2016" name="Nat. Commun.">
        <title>Thousands of microbial genomes shed light on interconnected biogeochemical processes in an aquifer system.</title>
        <authorList>
            <person name="Anantharaman K."/>
            <person name="Brown C.T."/>
            <person name="Hug L.A."/>
            <person name="Sharon I."/>
            <person name="Castelle C.J."/>
            <person name="Probst A.J."/>
            <person name="Thomas B.C."/>
            <person name="Singh A."/>
            <person name="Wilkins M.J."/>
            <person name="Karaoz U."/>
            <person name="Brodie E.L."/>
            <person name="Williams K.H."/>
            <person name="Hubbard S.S."/>
            <person name="Banfield J.F."/>
        </authorList>
    </citation>
    <scope>NUCLEOTIDE SEQUENCE [LARGE SCALE GENOMIC DNA]</scope>
</reference>
<proteinExistence type="predicted"/>
<keyword evidence="1" id="KW-0808">Transferase</keyword>
<feature type="domain" description="Carbohydrate kinase PfkB" evidence="3">
    <location>
        <begin position="58"/>
        <end position="288"/>
    </location>
</feature>
<dbReference type="AlphaFoldDB" id="A0A1G2MJ04"/>
<evidence type="ECO:0000256" key="1">
    <source>
        <dbReference type="ARBA" id="ARBA00022679"/>
    </source>
</evidence>
<dbReference type="GO" id="GO:0005829">
    <property type="term" value="C:cytosol"/>
    <property type="evidence" value="ECO:0007669"/>
    <property type="project" value="TreeGrafter"/>
</dbReference>
<dbReference type="EMBL" id="MHRM01000016">
    <property type="protein sequence ID" value="OHA23895.1"/>
    <property type="molecule type" value="Genomic_DNA"/>
</dbReference>
<sequence length="331" mass="37514">MFNKKIDILAIGDITTDAFIRLKDASVHCKINTEDCELCMRFGDKIPFEFVKVIRAVGNAPNAAVCSARLGLHSALVSNIGKDQNGRECRVELQRNKVDISYIKTHLGKPTNYHFVLWYDKDRTILVNHTAYNYKLPHFPEPRWIYLSSLADHTLPYHMEIADYLEKHPRVKLAFQPGTFQISLGLNDLKRIYARTDVIVVNVEEAQRILGSLSRDIKKLLGGLAEQGPKLVIITDNTRGAYLFDGDHYYHIPMYPDPRPAYERTGCGDALASTFVSALALGKSPLEAFLWSPINPMSVAQFIGAQEGLLNREQLEWWLKQAPADFKPKEI</sequence>
<evidence type="ECO:0000256" key="2">
    <source>
        <dbReference type="ARBA" id="ARBA00022777"/>
    </source>
</evidence>
<dbReference type="STRING" id="1802308.A3D50_00225"/>
<keyword evidence="2" id="KW-0418">Kinase</keyword>
<dbReference type="InterPro" id="IPR011611">
    <property type="entry name" value="PfkB_dom"/>
</dbReference>
<dbReference type="GO" id="GO:0016301">
    <property type="term" value="F:kinase activity"/>
    <property type="evidence" value="ECO:0007669"/>
    <property type="project" value="UniProtKB-KW"/>
</dbReference>
<dbReference type="InterPro" id="IPR029056">
    <property type="entry name" value="Ribokinase-like"/>
</dbReference>
<evidence type="ECO:0000313" key="5">
    <source>
        <dbReference type="Proteomes" id="UP000178413"/>
    </source>
</evidence>
<comment type="caution">
    <text evidence="4">The sequence shown here is derived from an EMBL/GenBank/DDBJ whole genome shotgun (WGS) entry which is preliminary data.</text>
</comment>
<dbReference type="PANTHER" id="PTHR10584">
    <property type="entry name" value="SUGAR KINASE"/>
    <property type="match status" value="1"/>
</dbReference>
<name>A0A1G2MJ04_9BACT</name>
<dbReference type="PANTHER" id="PTHR10584:SF166">
    <property type="entry name" value="RIBOKINASE"/>
    <property type="match status" value="1"/>
</dbReference>